<organism evidence="4 5">
    <name type="scientific">Microbulbifer okhotskensis</name>
    <dbReference type="NCBI Taxonomy" id="2926617"/>
    <lineage>
        <taxon>Bacteria</taxon>
        <taxon>Pseudomonadati</taxon>
        <taxon>Pseudomonadota</taxon>
        <taxon>Gammaproteobacteria</taxon>
        <taxon>Cellvibrionales</taxon>
        <taxon>Microbulbiferaceae</taxon>
        <taxon>Microbulbifer</taxon>
    </lineage>
</organism>
<evidence type="ECO:0000256" key="1">
    <source>
        <dbReference type="ARBA" id="ARBA00022596"/>
    </source>
</evidence>
<evidence type="ECO:0000313" key="4">
    <source>
        <dbReference type="EMBL" id="MCO1336107.1"/>
    </source>
</evidence>
<dbReference type="GO" id="GO:0051604">
    <property type="term" value="P:protein maturation"/>
    <property type="evidence" value="ECO:0007669"/>
    <property type="project" value="InterPro"/>
</dbReference>
<evidence type="ECO:0000313" key="5">
    <source>
        <dbReference type="Proteomes" id="UP001139028"/>
    </source>
</evidence>
<dbReference type="AlphaFoldDB" id="A0A9X2EPP2"/>
<evidence type="ECO:0000256" key="2">
    <source>
        <dbReference type="ARBA" id="ARBA00022723"/>
    </source>
</evidence>
<gene>
    <name evidence="4" type="ORF">MO867_17385</name>
</gene>
<keyword evidence="5" id="KW-1185">Reference proteome</keyword>
<dbReference type="GO" id="GO:0016151">
    <property type="term" value="F:nickel cation binding"/>
    <property type="evidence" value="ECO:0007669"/>
    <property type="project" value="InterPro"/>
</dbReference>
<sequence>MHEQSLIKNLIDKIHELAMDEPGKPIGVRLRLGALAHISASHLREHFDREILGTSLEGLKLEIDQLTDIKHKDAQEIILESLKFEETDGH</sequence>
<reference evidence="4" key="1">
    <citation type="journal article" date="2022" name="Arch. Microbiol.">
        <title>Microbulbifer okhotskensis sp. nov., isolated from a deep bottom sediment of the Okhotsk Sea.</title>
        <authorList>
            <person name="Romanenko L."/>
            <person name="Kurilenko V."/>
            <person name="Otstavnykh N."/>
            <person name="Velansky P."/>
            <person name="Isaeva M."/>
            <person name="Mikhailov V."/>
        </authorList>
    </citation>
    <scope>NUCLEOTIDE SEQUENCE</scope>
    <source>
        <strain evidence="4">OS29</strain>
    </source>
</reference>
<keyword evidence="3" id="KW-0862">Zinc</keyword>
<accession>A0A9X2EPP2</accession>
<keyword evidence="1" id="KW-0533">Nickel</keyword>
<name>A0A9X2EPP2_9GAMM</name>
<dbReference type="InterPro" id="IPR000688">
    <property type="entry name" value="HypA/HybF"/>
</dbReference>
<dbReference type="EMBL" id="JALBWM010000105">
    <property type="protein sequence ID" value="MCO1336107.1"/>
    <property type="molecule type" value="Genomic_DNA"/>
</dbReference>
<proteinExistence type="predicted"/>
<dbReference type="Proteomes" id="UP001139028">
    <property type="component" value="Unassembled WGS sequence"/>
</dbReference>
<dbReference type="Pfam" id="PF01155">
    <property type="entry name" value="HypA"/>
    <property type="match status" value="1"/>
</dbReference>
<dbReference type="Gene3D" id="3.30.2320.50">
    <property type="match status" value="1"/>
</dbReference>
<dbReference type="RefSeq" id="WP_252471502.1">
    <property type="nucleotide sequence ID" value="NZ_JALBWM010000105.1"/>
</dbReference>
<evidence type="ECO:0000256" key="3">
    <source>
        <dbReference type="ARBA" id="ARBA00022833"/>
    </source>
</evidence>
<keyword evidence="2" id="KW-0479">Metal-binding</keyword>
<protein>
    <submittedName>
        <fullName evidence="4">Hydrogenase maturation nickel metallochaperone HypA</fullName>
    </submittedName>
</protein>
<comment type="caution">
    <text evidence="4">The sequence shown here is derived from an EMBL/GenBank/DDBJ whole genome shotgun (WGS) entry which is preliminary data.</text>
</comment>